<dbReference type="InterPro" id="IPR036071">
    <property type="entry name" value="AMMECR1_dom_sf"/>
</dbReference>
<dbReference type="NCBIfam" id="TIGR00296">
    <property type="entry name" value="TIGR00296 family protein"/>
    <property type="match status" value="1"/>
</dbReference>
<reference evidence="2" key="1">
    <citation type="submission" date="2023-01" db="EMBL/GenBank/DDBJ databases">
        <title>Sulfurovum sp. zt1-1 genome assembly.</title>
        <authorList>
            <person name="Wang J."/>
        </authorList>
    </citation>
    <scope>NUCLEOTIDE SEQUENCE</scope>
    <source>
        <strain evidence="2">Zt1-1</strain>
    </source>
</reference>
<proteinExistence type="predicted"/>
<dbReference type="PROSITE" id="PS51112">
    <property type="entry name" value="AMMECR1"/>
    <property type="match status" value="1"/>
</dbReference>
<dbReference type="PANTHER" id="PTHR13016">
    <property type="entry name" value="AMMECR1 HOMOLOG"/>
    <property type="match status" value="1"/>
</dbReference>
<keyword evidence="3" id="KW-1185">Reference proteome</keyword>
<sequence>MKKEVLLKLARASIAEAVGLPYPLDLDGMIQDNPWLKDEGACFVTLTTGDYDMLRGCIGSIVAHRPLYKDLIHNAKSAALNDPRFPSLTKDEFEKITVEVSILTPPQEVEYSSIDDLQSKIRVGIDGVILKHDGAHQATYLPQVWDQLPDFKSFFMHLCMKAGMGMECLAFHPQISIYQVEEYKED</sequence>
<dbReference type="PANTHER" id="PTHR13016:SF0">
    <property type="entry name" value="AMME SYNDROME CANDIDATE GENE 1 PROTEIN"/>
    <property type="match status" value="1"/>
</dbReference>
<dbReference type="EMBL" id="JAQIBD010000001">
    <property type="protein sequence ID" value="MDM5270708.1"/>
    <property type="molecule type" value="Genomic_DNA"/>
</dbReference>
<dbReference type="InterPro" id="IPR027623">
    <property type="entry name" value="AmmeMemoSam_A"/>
</dbReference>
<comment type="caution">
    <text evidence="2">The sequence shown here is derived from an EMBL/GenBank/DDBJ whole genome shotgun (WGS) entry which is preliminary data.</text>
</comment>
<dbReference type="NCBIfam" id="TIGR04335">
    <property type="entry name" value="AmmeMemoSam_A"/>
    <property type="match status" value="1"/>
</dbReference>
<organism evidence="2 3">
    <name type="scientific">Sulfurovum zhangzhouensis</name>
    <dbReference type="NCBI Taxonomy" id="3019067"/>
    <lineage>
        <taxon>Bacteria</taxon>
        <taxon>Pseudomonadati</taxon>
        <taxon>Campylobacterota</taxon>
        <taxon>Epsilonproteobacteria</taxon>
        <taxon>Campylobacterales</taxon>
        <taxon>Sulfurovaceae</taxon>
        <taxon>Sulfurovum</taxon>
    </lineage>
</organism>
<name>A0ABT7QV28_9BACT</name>
<evidence type="ECO:0000259" key="1">
    <source>
        <dbReference type="PROSITE" id="PS51112"/>
    </source>
</evidence>
<evidence type="ECO:0000313" key="2">
    <source>
        <dbReference type="EMBL" id="MDM5270708.1"/>
    </source>
</evidence>
<dbReference type="Proteomes" id="UP001169069">
    <property type="component" value="Unassembled WGS sequence"/>
</dbReference>
<dbReference type="InterPro" id="IPR002733">
    <property type="entry name" value="AMMECR1_domain"/>
</dbReference>
<dbReference type="SUPFAM" id="SSF143447">
    <property type="entry name" value="AMMECR1-like"/>
    <property type="match status" value="1"/>
</dbReference>
<dbReference type="RefSeq" id="WP_289411984.1">
    <property type="nucleotide sequence ID" value="NZ_JAQIBD010000001.1"/>
</dbReference>
<dbReference type="Gene3D" id="3.30.700.20">
    <property type="entry name" value="Hypothetical protein ph0010, domain 1"/>
    <property type="match status" value="1"/>
</dbReference>
<protein>
    <submittedName>
        <fullName evidence="2">AmmeMemoRadiSam system protein A</fullName>
    </submittedName>
</protein>
<accession>A0ABT7QV28</accession>
<dbReference type="Pfam" id="PF01871">
    <property type="entry name" value="AMMECR1"/>
    <property type="match status" value="1"/>
</dbReference>
<dbReference type="Gene3D" id="3.30.1490.150">
    <property type="entry name" value="Hypothetical protein ph0010, domain 2"/>
    <property type="match status" value="1"/>
</dbReference>
<feature type="domain" description="AMMECR1" evidence="1">
    <location>
        <begin position="1"/>
        <end position="186"/>
    </location>
</feature>
<evidence type="ECO:0000313" key="3">
    <source>
        <dbReference type="Proteomes" id="UP001169069"/>
    </source>
</evidence>
<gene>
    <name evidence="2" type="primary">amrA</name>
    <name evidence="2" type="ORF">PGH07_00780</name>
</gene>
<dbReference type="InterPro" id="IPR023473">
    <property type="entry name" value="AMMECR1"/>
</dbReference>
<dbReference type="InterPro" id="IPR027485">
    <property type="entry name" value="AMMECR1_N"/>
</dbReference>